<evidence type="ECO:0000256" key="1">
    <source>
        <dbReference type="ARBA" id="ARBA00010111"/>
    </source>
</evidence>
<gene>
    <name evidence="7" type="primary">LOC107223415</name>
</gene>
<organism evidence="7">
    <name type="scientific">Neodiprion lecontei</name>
    <name type="common">Redheaded pine sawfly</name>
    <dbReference type="NCBI Taxonomy" id="441921"/>
    <lineage>
        <taxon>Eukaryota</taxon>
        <taxon>Metazoa</taxon>
        <taxon>Ecdysozoa</taxon>
        <taxon>Arthropoda</taxon>
        <taxon>Hexapoda</taxon>
        <taxon>Insecta</taxon>
        <taxon>Pterygota</taxon>
        <taxon>Neoptera</taxon>
        <taxon>Endopterygota</taxon>
        <taxon>Hymenoptera</taxon>
        <taxon>Tenthredinoidea</taxon>
        <taxon>Diprionidae</taxon>
        <taxon>Diprioninae</taxon>
        <taxon>Neodiprion</taxon>
    </lineage>
</organism>
<proteinExistence type="inferred from homology"/>
<dbReference type="GO" id="GO:0003735">
    <property type="term" value="F:structural constituent of ribosome"/>
    <property type="evidence" value="ECO:0007669"/>
    <property type="project" value="InterPro"/>
</dbReference>
<protein>
    <recommendedName>
        <fullName evidence="4">Large ribosomal subunit protein bL34m</fullName>
    </recommendedName>
    <alternativeName>
        <fullName evidence="5">39S ribosomal protein L34, mitochondrial</fullName>
    </alternativeName>
</protein>
<evidence type="ECO:0000313" key="6">
    <source>
        <dbReference type="Proteomes" id="UP000829291"/>
    </source>
</evidence>
<dbReference type="GO" id="GO:0005762">
    <property type="term" value="C:mitochondrial large ribosomal subunit"/>
    <property type="evidence" value="ECO:0007669"/>
    <property type="project" value="TreeGrafter"/>
</dbReference>
<dbReference type="GeneID" id="107223415"/>
<evidence type="ECO:0000256" key="4">
    <source>
        <dbReference type="ARBA" id="ARBA00035274"/>
    </source>
</evidence>
<keyword evidence="6" id="KW-1185">Reference proteome</keyword>
<evidence type="ECO:0000256" key="3">
    <source>
        <dbReference type="ARBA" id="ARBA00023274"/>
    </source>
</evidence>
<dbReference type="PANTHER" id="PTHR14503">
    <property type="entry name" value="MITOCHONDRIAL RIBOSOMAL PROTEIN 34 FAMILY MEMBER"/>
    <property type="match status" value="1"/>
</dbReference>
<accession>A0A6J0BUM7</accession>
<keyword evidence="2 7" id="KW-0689">Ribosomal protein</keyword>
<dbReference type="Gene3D" id="1.10.287.3980">
    <property type="match status" value="1"/>
</dbReference>
<dbReference type="Pfam" id="PF00468">
    <property type="entry name" value="Ribosomal_L34"/>
    <property type="match status" value="1"/>
</dbReference>
<dbReference type="Proteomes" id="UP000829291">
    <property type="component" value="Chromosome 6"/>
</dbReference>
<evidence type="ECO:0000256" key="5">
    <source>
        <dbReference type="ARBA" id="ARBA00035434"/>
    </source>
</evidence>
<dbReference type="KEGG" id="nlo:107223415"/>
<evidence type="ECO:0000256" key="2">
    <source>
        <dbReference type="ARBA" id="ARBA00022980"/>
    </source>
</evidence>
<dbReference type="RefSeq" id="XP_015518576.1">
    <property type="nucleotide sequence ID" value="XM_015663090.2"/>
</dbReference>
<keyword evidence="3" id="KW-0687">Ribonucleoprotein</keyword>
<dbReference type="OrthoDB" id="431691at2759"/>
<sequence>MFGTLVSTLFNATRQIAPSFIGKQLHSTSLKGITNGLCVSSVNATAGGTWALIPVRNKIRWHFPKARETIRIVRHGWNTRMSTPNGRRILMRRILKGRHVLSH</sequence>
<dbReference type="InParanoid" id="A0A6J0BUM7"/>
<dbReference type="PANTHER" id="PTHR14503:SF4">
    <property type="entry name" value="LARGE RIBOSOMAL SUBUNIT PROTEIN BL34M"/>
    <property type="match status" value="1"/>
</dbReference>
<evidence type="ECO:0000313" key="7">
    <source>
        <dbReference type="RefSeq" id="XP_015518576.1"/>
    </source>
</evidence>
<name>A0A6J0BUM7_NEOLC</name>
<dbReference type="CTD" id="64981"/>
<comment type="similarity">
    <text evidence="1">Belongs to the bacterial ribosomal protein bL34 family.</text>
</comment>
<dbReference type="GO" id="GO:0006412">
    <property type="term" value="P:translation"/>
    <property type="evidence" value="ECO:0007669"/>
    <property type="project" value="InterPro"/>
</dbReference>
<dbReference type="AlphaFoldDB" id="A0A6J0BUM7"/>
<reference evidence="7" key="1">
    <citation type="submission" date="2025-08" db="UniProtKB">
        <authorList>
            <consortium name="RefSeq"/>
        </authorList>
    </citation>
    <scope>IDENTIFICATION</scope>
    <source>
        <tissue evidence="7">Thorax and Abdomen</tissue>
    </source>
</reference>
<dbReference type="InterPro" id="IPR000271">
    <property type="entry name" value="Ribosomal_bL34"/>
</dbReference>